<gene>
    <name evidence="14" type="ordered locus">Sdel_1561</name>
</gene>
<evidence type="ECO:0000256" key="9">
    <source>
        <dbReference type="ARBA" id="ARBA00023237"/>
    </source>
</evidence>
<dbReference type="PROSITE" id="PS52016">
    <property type="entry name" value="TONB_DEPENDENT_REC_3"/>
    <property type="match status" value="1"/>
</dbReference>
<evidence type="ECO:0000256" key="1">
    <source>
        <dbReference type="ARBA" id="ARBA00004571"/>
    </source>
</evidence>
<evidence type="ECO:0000256" key="11">
    <source>
        <dbReference type="RuleBase" id="RU003357"/>
    </source>
</evidence>
<dbReference type="AlphaFoldDB" id="D1B3A7"/>
<keyword evidence="8 14" id="KW-0675">Receptor</keyword>
<feature type="domain" description="TonB-dependent receptor-like beta-barrel" evidence="12">
    <location>
        <begin position="271"/>
        <end position="656"/>
    </location>
</feature>
<evidence type="ECO:0000259" key="13">
    <source>
        <dbReference type="Pfam" id="PF07715"/>
    </source>
</evidence>
<dbReference type="HOGENOM" id="CLU_008287_18_3_7"/>
<dbReference type="SUPFAM" id="SSF56935">
    <property type="entry name" value="Porins"/>
    <property type="match status" value="1"/>
</dbReference>
<dbReference type="KEGG" id="sdl:Sdel_1561"/>
<comment type="similarity">
    <text evidence="10 11">Belongs to the TonB-dependent receptor family.</text>
</comment>
<evidence type="ECO:0000313" key="15">
    <source>
        <dbReference type="Proteomes" id="UP000002222"/>
    </source>
</evidence>
<keyword evidence="15" id="KW-1185">Reference proteome</keyword>
<keyword evidence="6 11" id="KW-0798">TonB box</keyword>
<protein>
    <submittedName>
        <fullName evidence="14">TonB-dependent receptor plug</fullName>
    </submittedName>
</protein>
<evidence type="ECO:0000313" key="14">
    <source>
        <dbReference type="EMBL" id="ACZ12577.1"/>
    </source>
</evidence>
<name>D1B3A7_SULD5</name>
<organism evidence="14 15">
    <name type="scientific">Sulfurospirillum deleyianum (strain ATCC 51133 / DSM 6946 / 5175)</name>
    <dbReference type="NCBI Taxonomy" id="525898"/>
    <lineage>
        <taxon>Bacteria</taxon>
        <taxon>Pseudomonadati</taxon>
        <taxon>Campylobacterota</taxon>
        <taxon>Epsilonproteobacteria</taxon>
        <taxon>Campylobacterales</taxon>
        <taxon>Sulfurospirillaceae</taxon>
        <taxon>Sulfurospirillum</taxon>
    </lineage>
</organism>
<evidence type="ECO:0000256" key="6">
    <source>
        <dbReference type="ARBA" id="ARBA00023077"/>
    </source>
</evidence>
<evidence type="ECO:0000259" key="12">
    <source>
        <dbReference type="Pfam" id="PF00593"/>
    </source>
</evidence>
<dbReference type="STRING" id="525898.Sdel_1561"/>
<keyword evidence="5" id="KW-0732">Signal</keyword>
<evidence type="ECO:0000256" key="10">
    <source>
        <dbReference type="PROSITE-ProRule" id="PRU01360"/>
    </source>
</evidence>
<dbReference type="Pfam" id="PF07715">
    <property type="entry name" value="Plug"/>
    <property type="match status" value="1"/>
</dbReference>
<dbReference type="InterPro" id="IPR012910">
    <property type="entry name" value="Plug_dom"/>
</dbReference>
<dbReference type="PANTHER" id="PTHR30069">
    <property type="entry name" value="TONB-DEPENDENT OUTER MEMBRANE RECEPTOR"/>
    <property type="match status" value="1"/>
</dbReference>
<evidence type="ECO:0000256" key="3">
    <source>
        <dbReference type="ARBA" id="ARBA00022452"/>
    </source>
</evidence>
<dbReference type="Pfam" id="PF00593">
    <property type="entry name" value="TonB_dep_Rec_b-barrel"/>
    <property type="match status" value="1"/>
</dbReference>
<keyword evidence="4 10" id="KW-0812">Transmembrane</keyword>
<dbReference type="GO" id="GO:0009279">
    <property type="term" value="C:cell outer membrane"/>
    <property type="evidence" value="ECO:0007669"/>
    <property type="project" value="UniProtKB-SubCell"/>
</dbReference>
<dbReference type="GO" id="GO:0015344">
    <property type="term" value="F:siderophore uptake transmembrane transporter activity"/>
    <property type="evidence" value="ECO:0007669"/>
    <property type="project" value="TreeGrafter"/>
</dbReference>
<comment type="subcellular location">
    <subcellularLocation>
        <location evidence="1 10">Cell outer membrane</location>
        <topology evidence="1 10">Multi-pass membrane protein</topology>
    </subcellularLocation>
</comment>
<evidence type="ECO:0000256" key="8">
    <source>
        <dbReference type="ARBA" id="ARBA00023170"/>
    </source>
</evidence>
<dbReference type="eggNOG" id="COG4771">
    <property type="taxonomic scope" value="Bacteria"/>
</dbReference>
<evidence type="ECO:0000256" key="4">
    <source>
        <dbReference type="ARBA" id="ARBA00022692"/>
    </source>
</evidence>
<accession>D1B3A7</accession>
<dbReference type="Gene3D" id="2.40.170.20">
    <property type="entry name" value="TonB-dependent receptor, beta-barrel domain"/>
    <property type="match status" value="1"/>
</dbReference>
<dbReference type="InterPro" id="IPR039426">
    <property type="entry name" value="TonB-dep_rcpt-like"/>
</dbReference>
<reference evidence="15" key="1">
    <citation type="submission" date="2009-11" db="EMBL/GenBank/DDBJ databases">
        <title>The complete genome of Sulfurospirillum deleyianum DSM 6946.</title>
        <authorList>
            <consortium name="US DOE Joint Genome Institute (JGI-PGF)"/>
            <person name="Lucas S."/>
            <person name="Copeland A."/>
            <person name="Lapidus A."/>
            <person name="Glavina del Rio T."/>
            <person name="Dalin E."/>
            <person name="Tice H."/>
            <person name="Bruce D."/>
            <person name="Goodwin L."/>
            <person name="Pitluck S."/>
            <person name="Kyrpides N."/>
            <person name="Mavromatis K."/>
            <person name="Ivanova N."/>
            <person name="Ovchinnikova G."/>
            <person name="Munk A.C."/>
            <person name="Lu M."/>
            <person name="Brettin T."/>
            <person name="Detter J.C."/>
            <person name="Han C."/>
            <person name="Tapia R."/>
            <person name="Larimer F."/>
            <person name="Land M."/>
            <person name="Hauser L."/>
            <person name="Markowitz V."/>
            <person name="Cheng J.F."/>
            <person name="Hugenholtz P."/>
            <person name="Woyke T."/>
            <person name="Wu D."/>
            <person name="Aumann P."/>
            <person name="Schneider S."/>
            <person name="Lang E."/>
            <person name="Spring S."/>
            <person name="Klenk H.P."/>
            <person name="Eisen J.A."/>
        </authorList>
    </citation>
    <scope>NUCLEOTIDE SEQUENCE [LARGE SCALE GENOMIC DNA]</scope>
    <source>
        <strain evidence="15">ATCC 51133 / DSM 6946 / 5175</strain>
    </source>
</reference>
<dbReference type="RefSeq" id="WP_012857327.1">
    <property type="nucleotide sequence ID" value="NC_013512.1"/>
</dbReference>
<sequence>MIRRVFLGSVMASVALCASDVQVLDEIVTIGTKSEKSVSEQTTKVEVITQEAIENSGASNLSEVLNATPWLYVAPSGKSISIRGMGHADTLLLIDGKRVNGEFSKTYELERIPSGMIERIEVLKGSSSLLYGSDAMGGVINIITKKPTKEDVSGNVQVMGGKDKESVDTFVSGRADKLSYSFYANYLNRDAYSKSKTADVKVMQAGIEKSPSALIGAGGWASLRSNLANSYTISNNYTDNLETKTVGGSLAYEFSDFFRAYIEASYLEEKKDGLYISDSYATNYKNGGNTIMAKYIPAHQYDDNQRFNIATGFDYTPSDALHVKYNLAYSRYEKDRKVYTPLWSELGYASIEASKSSLNVSTLEYLTNDAQLTWTLDQNNRIVTGAEHRIHDVSSTAYDVDDRTYTGAFIQHEMTPLKKLHLVYGVRYDTTSTDEEETSLSVGATYDLLERLKLRASYAQGFRSPDDRELYVNQTNPNGKKILGATVIDTSVGKSSQYDLKSETSETFEVGFLTHGDAWMFDVAAFKTNIDDRISQVAYSNYTTFENISDSEIKGIEATFDVGLHETLWLQLGYNIQDAQNKTAHTKLTDVPRRMASVSLSYTPIHNLEFRSTTKYIGEQEGLEGEDVGGFSVTNVKVIARELFKNTDVFAGVDNVFEKRTPEYLGLLPEFAYYVGFNYKF</sequence>
<dbReference type="InterPro" id="IPR037066">
    <property type="entry name" value="Plug_dom_sf"/>
</dbReference>
<evidence type="ECO:0000256" key="2">
    <source>
        <dbReference type="ARBA" id="ARBA00022448"/>
    </source>
</evidence>
<dbReference type="Gene3D" id="2.170.130.10">
    <property type="entry name" value="TonB-dependent receptor, plug domain"/>
    <property type="match status" value="1"/>
</dbReference>
<dbReference type="InterPro" id="IPR036942">
    <property type="entry name" value="Beta-barrel_TonB_sf"/>
</dbReference>
<dbReference type="Proteomes" id="UP000002222">
    <property type="component" value="Chromosome"/>
</dbReference>
<dbReference type="EMBL" id="CP001816">
    <property type="protein sequence ID" value="ACZ12577.1"/>
    <property type="molecule type" value="Genomic_DNA"/>
</dbReference>
<dbReference type="CDD" id="cd01347">
    <property type="entry name" value="ligand_gated_channel"/>
    <property type="match status" value="1"/>
</dbReference>
<keyword evidence="3 10" id="KW-1134">Transmembrane beta strand</keyword>
<keyword evidence="7 10" id="KW-0472">Membrane</keyword>
<feature type="domain" description="TonB-dependent receptor plug" evidence="13">
    <location>
        <begin position="38"/>
        <end position="139"/>
    </location>
</feature>
<evidence type="ECO:0000256" key="7">
    <source>
        <dbReference type="ARBA" id="ARBA00023136"/>
    </source>
</evidence>
<dbReference type="PANTHER" id="PTHR30069:SF29">
    <property type="entry name" value="HEMOGLOBIN AND HEMOGLOBIN-HAPTOGLOBIN-BINDING PROTEIN 1-RELATED"/>
    <property type="match status" value="1"/>
</dbReference>
<reference evidence="14 15" key="2">
    <citation type="journal article" date="2010" name="Stand. Genomic Sci.">
        <title>Complete genome sequence of Sulfurospirillum deleyianum type strain (5175).</title>
        <authorList>
            <person name="Sikorski J."/>
            <person name="Lapidus A."/>
            <person name="Copeland A."/>
            <person name="Glavina Del Rio T."/>
            <person name="Nolan M."/>
            <person name="Lucas S."/>
            <person name="Chen F."/>
            <person name="Tice H."/>
            <person name="Cheng J.F."/>
            <person name="Saunders E."/>
            <person name="Bruce D."/>
            <person name="Goodwin L."/>
            <person name="Pitluck S."/>
            <person name="Ovchinnikova G."/>
            <person name="Pati A."/>
            <person name="Ivanova N."/>
            <person name="Mavromatis K."/>
            <person name="Chen A."/>
            <person name="Palaniappan K."/>
            <person name="Chain P."/>
            <person name="Land M."/>
            <person name="Hauser L."/>
            <person name="Chang Y.J."/>
            <person name="Jeffries C.D."/>
            <person name="Brettin T."/>
            <person name="Detter J.C."/>
            <person name="Han C."/>
            <person name="Rohde M."/>
            <person name="Lang E."/>
            <person name="Spring S."/>
            <person name="Goker M."/>
            <person name="Bristow J."/>
            <person name="Eisen J.A."/>
            <person name="Markowitz V."/>
            <person name="Hugenholtz P."/>
            <person name="Kyrpides N.C."/>
            <person name="Klenk H.P."/>
        </authorList>
    </citation>
    <scope>NUCLEOTIDE SEQUENCE [LARGE SCALE GENOMIC DNA]</scope>
    <source>
        <strain evidence="15">ATCC 51133 / DSM 6946 / 5175</strain>
    </source>
</reference>
<evidence type="ECO:0000256" key="5">
    <source>
        <dbReference type="ARBA" id="ARBA00022729"/>
    </source>
</evidence>
<keyword evidence="2 10" id="KW-0813">Transport</keyword>
<proteinExistence type="inferred from homology"/>
<keyword evidence="9 10" id="KW-0998">Cell outer membrane</keyword>
<dbReference type="InterPro" id="IPR000531">
    <property type="entry name" value="Beta-barrel_TonB"/>
</dbReference>
<dbReference type="GO" id="GO:0044718">
    <property type="term" value="P:siderophore transmembrane transport"/>
    <property type="evidence" value="ECO:0007669"/>
    <property type="project" value="TreeGrafter"/>
</dbReference>